<keyword evidence="5 6" id="KW-0472">Membrane</keyword>
<feature type="domain" description="ABC3 transporter permease C-terminal" evidence="7">
    <location>
        <begin position="1"/>
        <end position="96"/>
    </location>
</feature>
<dbReference type="PANTHER" id="PTHR30489:SF0">
    <property type="entry name" value="LIPOPROTEIN-RELEASING SYSTEM TRANSMEMBRANE PROTEIN LOLE"/>
    <property type="match status" value="1"/>
</dbReference>
<protein>
    <recommendedName>
        <fullName evidence="7">ABC3 transporter permease C-terminal domain-containing protein</fullName>
    </recommendedName>
</protein>
<keyword evidence="2" id="KW-1003">Cell membrane</keyword>
<evidence type="ECO:0000256" key="3">
    <source>
        <dbReference type="ARBA" id="ARBA00022692"/>
    </source>
</evidence>
<evidence type="ECO:0000256" key="1">
    <source>
        <dbReference type="ARBA" id="ARBA00004651"/>
    </source>
</evidence>
<dbReference type="InterPro" id="IPR003838">
    <property type="entry name" value="ABC3_permease_C"/>
</dbReference>
<evidence type="ECO:0000259" key="7">
    <source>
        <dbReference type="Pfam" id="PF02687"/>
    </source>
</evidence>
<accession>A0A7G9YAE1</accession>
<proteinExistence type="predicted"/>
<evidence type="ECO:0000256" key="5">
    <source>
        <dbReference type="ARBA" id="ARBA00023136"/>
    </source>
</evidence>
<evidence type="ECO:0000313" key="8">
    <source>
        <dbReference type="EMBL" id="QNO44975.1"/>
    </source>
</evidence>
<organism evidence="8">
    <name type="scientific">Candidatus Methanogaster sp. ANME-2c ERB4</name>
    <dbReference type="NCBI Taxonomy" id="2759911"/>
    <lineage>
        <taxon>Archaea</taxon>
        <taxon>Methanobacteriati</taxon>
        <taxon>Methanobacteriota</taxon>
        <taxon>Stenosarchaea group</taxon>
        <taxon>Methanomicrobia</taxon>
        <taxon>Methanosarcinales</taxon>
        <taxon>ANME-2 cluster</taxon>
        <taxon>Candidatus Methanogasteraceae</taxon>
        <taxon>Candidatus Methanogaster</taxon>
    </lineage>
</organism>
<dbReference type="PANTHER" id="PTHR30489">
    <property type="entry name" value="LIPOPROTEIN-RELEASING SYSTEM TRANSMEMBRANE PROTEIN LOLE"/>
    <property type="match status" value="1"/>
</dbReference>
<evidence type="ECO:0000256" key="2">
    <source>
        <dbReference type="ARBA" id="ARBA00022475"/>
    </source>
</evidence>
<keyword evidence="3 6" id="KW-0812">Transmembrane</keyword>
<evidence type="ECO:0000256" key="6">
    <source>
        <dbReference type="SAM" id="Phobius"/>
    </source>
</evidence>
<dbReference type="GO" id="GO:0098797">
    <property type="term" value="C:plasma membrane protein complex"/>
    <property type="evidence" value="ECO:0007669"/>
    <property type="project" value="TreeGrafter"/>
</dbReference>
<dbReference type="AlphaFoldDB" id="A0A7G9YAE1"/>
<feature type="transmembrane region" description="Helical" evidence="6">
    <location>
        <begin position="69"/>
        <end position="88"/>
    </location>
</feature>
<gene>
    <name evidence="8" type="ORF">KIPOLAJF_00004</name>
</gene>
<sequence>MLMAMGTSRRSILIIFLFEACILGMMGVIIGSVLGYVSSIMLASYTIPVPPEMYFGLDHLPFLITPENFIIAGVFAMAINIIAGAYPARRASKMDPVEAIHDV</sequence>
<dbReference type="Pfam" id="PF02687">
    <property type="entry name" value="FtsX"/>
    <property type="match status" value="1"/>
</dbReference>
<evidence type="ECO:0000256" key="4">
    <source>
        <dbReference type="ARBA" id="ARBA00022989"/>
    </source>
</evidence>
<dbReference type="InterPro" id="IPR051447">
    <property type="entry name" value="Lipoprotein-release_system"/>
</dbReference>
<feature type="transmembrane region" description="Helical" evidence="6">
    <location>
        <begin position="12"/>
        <end position="37"/>
    </location>
</feature>
<dbReference type="EMBL" id="MT631051">
    <property type="protein sequence ID" value="QNO44975.1"/>
    <property type="molecule type" value="Genomic_DNA"/>
</dbReference>
<keyword evidence="4 6" id="KW-1133">Transmembrane helix</keyword>
<dbReference type="GO" id="GO:0044874">
    <property type="term" value="P:lipoprotein localization to outer membrane"/>
    <property type="evidence" value="ECO:0007669"/>
    <property type="project" value="TreeGrafter"/>
</dbReference>
<name>A0A7G9YAE1_9EURY</name>
<reference evidence="8" key="1">
    <citation type="submission" date="2020-06" db="EMBL/GenBank/DDBJ databases">
        <title>Unique genomic features of the anaerobic methanotrophic archaea.</title>
        <authorList>
            <person name="Chadwick G.L."/>
            <person name="Skennerton C.T."/>
            <person name="Laso-Perez R."/>
            <person name="Leu A.O."/>
            <person name="Speth D.R."/>
            <person name="Yu H."/>
            <person name="Morgan-Lang C."/>
            <person name="Hatzenpichler R."/>
            <person name="Goudeau D."/>
            <person name="Malmstrom R."/>
            <person name="Brazelton W.J."/>
            <person name="Woyke T."/>
            <person name="Hallam S.J."/>
            <person name="Tyson G.W."/>
            <person name="Wegener G."/>
            <person name="Boetius A."/>
            <person name="Orphan V."/>
        </authorList>
    </citation>
    <scope>NUCLEOTIDE SEQUENCE</scope>
</reference>
<comment type="subcellular location">
    <subcellularLocation>
        <location evidence="1">Cell membrane</location>
        <topology evidence="1">Multi-pass membrane protein</topology>
    </subcellularLocation>
</comment>